<name>A0ACC1T257_9APHY</name>
<evidence type="ECO:0000313" key="2">
    <source>
        <dbReference type="Proteomes" id="UP001148662"/>
    </source>
</evidence>
<gene>
    <name evidence="1" type="ORF">NM688_g4767</name>
</gene>
<sequence length="573" mass="62691">MPGTFVHELDTPLYKGKISVNTGLFINGQFVDPIDKETIEVHNPTTGKLLTKVAVASAKDVDVAVKAARHAYKTVWGQKVPAYERGRLLNKLADLIEKHFDELTALEALDAGKPHSGAKWDIDATIHNFRYYAGWTDKNSGKTMEASIPIDETKFAYTRHEPIGVCGLIVPWNFPLLITSWKFAPALACGNSIILKPSEVTPLSALKLAELAHEAGFPPGVVNVLPGLGSVTGQAMSEHSGIGKISFTGSTLVGRKIMETAAKTNLKRVTLELGGKSPTIIFNDADLEQAVKWAIGGIFMHNGQVCAAGSRIFVQEGIYEEFLKHFVGASQSLTHGDNFDPSVFQGPLVSKGHMERVLSYIEAGKKEGATLLTGGARLEKDGYYIQPTIFTDVKPDMKIVKEEIFGPVAVVVKFKDEDDAIEQANNTVYGLSSNLFTSDISRALRVAHAIEAGSTYINQTGVPDFQVSFGGIKESGFGKDMGEHALEKQSMSTLAGNYEPDNQHIHYQHTMYLWITFVPMLASGEFILDIFRKDKHRKHPKVRVLNASAVCRQPYLAAGWQGFGPDISDIFQI</sequence>
<proteinExistence type="predicted"/>
<comment type="caution">
    <text evidence="1">The sequence shown here is derived from an EMBL/GenBank/DDBJ whole genome shotgun (WGS) entry which is preliminary data.</text>
</comment>
<dbReference type="EMBL" id="JANHOG010000817">
    <property type="protein sequence ID" value="KAJ3551327.1"/>
    <property type="molecule type" value="Genomic_DNA"/>
</dbReference>
<organism evidence="1 2">
    <name type="scientific">Phlebia brevispora</name>
    <dbReference type="NCBI Taxonomy" id="194682"/>
    <lineage>
        <taxon>Eukaryota</taxon>
        <taxon>Fungi</taxon>
        <taxon>Dikarya</taxon>
        <taxon>Basidiomycota</taxon>
        <taxon>Agaricomycotina</taxon>
        <taxon>Agaricomycetes</taxon>
        <taxon>Polyporales</taxon>
        <taxon>Meruliaceae</taxon>
        <taxon>Phlebia</taxon>
    </lineage>
</organism>
<dbReference type="Proteomes" id="UP001148662">
    <property type="component" value="Unassembled WGS sequence"/>
</dbReference>
<accession>A0ACC1T257</accession>
<protein>
    <submittedName>
        <fullName evidence="1">Uncharacterized protein</fullName>
    </submittedName>
</protein>
<reference evidence="1" key="1">
    <citation type="submission" date="2022-07" db="EMBL/GenBank/DDBJ databases">
        <title>Genome Sequence of Phlebia brevispora.</title>
        <authorList>
            <person name="Buettner E."/>
        </authorList>
    </citation>
    <scope>NUCLEOTIDE SEQUENCE</scope>
    <source>
        <strain evidence="1">MPL23</strain>
    </source>
</reference>
<keyword evidence="2" id="KW-1185">Reference proteome</keyword>
<evidence type="ECO:0000313" key="1">
    <source>
        <dbReference type="EMBL" id="KAJ3551327.1"/>
    </source>
</evidence>